<name>A0ABV7R910_9RHOB</name>
<organism evidence="3 4">
    <name type="scientific">Paracoccus mangrovi</name>
    <dbReference type="NCBI Taxonomy" id="1715645"/>
    <lineage>
        <taxon>Bacteria</taxon>
        <taxon>Pseudomonadati</taxon>
        <taxon>Pseudomonadota</taxon>
        <taxon>Alphaproteobacteria</taxon>
        <taxon>Rhodobacterales</taxon>
        <taxon>Paracoccaceae</taxon>
        <taxon>Paracoccus</taxon>
    </lineage>
</organism>
<evidence type="ECO:0000256" key="2">
    <source>
        <dbReference type="RuleBase" id="RU362080"/>
    </source>
</evidence>
<dbReference type="Pfam" id="PF02604">
    <property type="entry name" value="PhdYeFM_antitox"/>
    <property type="match status" value="1"/>
</dbReference>
<reference evidence="4" key="1">
    <citation type="journal article" date="2019" name="Int. J. Syst. Evol. Microbiol.">
        <title>The Global Catalogue of Microorganisms (GCM) 10K type strain sequencing project: providing services to taxonomists for standard genome sequencing and annotation.</title>
        <authorList>
            <consortium name="The Broad Institute Genomics Platform"/>
            <consortium name="The Broad Institute Genome Sequencing Center for Infectious Disease"/>
            <person name="Wu L."/>
            <person name="Ma J."/>
        </authorList>
    </citation>
    <scope>NUCLEOTIDE SEQUENCE [LARGE SCALE GENOMIC DNA]</scope>
    <source>
        <strain evidence="4">KCTC 42899</strain>
    </source>
</reference>
<dbReference type="InterPro" id="IPR051416">
    <property type="entry name" value="phD-YefM_TA_antitoxins"/>
</dbReference>
<gene>
    <name evidence="3" type="ORF">ACFOMH_18920</name>
</gene>
<evidence type="ECO:0000313" key="3">
    <source>
        <dbReference type="EMBL" id="MFC3530247.1"/>
    </source>
</evidence>
<keyword evidence="4" id="KW-1185">Reference proteome</keyword>
<dbReference type="PANTHER" id="PTHR35377:SF8">
    <property type="entry name" value="ANTITOXIN VAPB22"/>
    <property type="match status" value="1"/>
</dbReference>
<dbReference type="RefSeq" id="WP_377746446.1">
    <property type="nucleotide sequence ID" value="NZ_JBHRXJ010000021.1"/>
</dbReference>
<dbReference type="NCBIfam" id="TIGR01552">
    <property type="entry name" value="phd_fam"/>
    <property type="match status" value="1"/>
</dbReference>
<dbReference type="Proteomes" id="UP001595721">
    <property type="component" value="Unassembled WGS sequence"/>
</dbReference>
<evidence type="ECO:0000313" key="4">
    <source>
        <dbReference type="Proteomes" id="UP001595721"/>
    </source>
</evidence>
<sequence length="85" mass="9283">MMTMRKVGASEAKSHFSELLAAAEAGESVLITRRGKPVARIVPAGPTFDRKSGLRRIGDLHARLAARNIKLTVEEILTARDEGRE</sequence>
<protein>
    <recommendedName>
        <fullName evidence="2">Antitoxin</fullName>
    </recommendedName>
</protein>
<comment type="function">
    <text evidence="2">Antitoxin component of a type II toxin-antitoxin (TA) system.</text>
</comment>
<dbReference type="PANTHER" id="PTHR35377">
    <property type="entry name" value="ANTITOXIN VAPB49-RELATED-RELATED"/>
    <property type="match status" value="1"/>
</dbReference>
<accession>A0ABV7R910</accession>
<dbReference type="Gene3D" id="3.40.1620.10">
    <property type="entry name" value="YefM-like domain"/>
    <property type="match status" value="1"/>
</dbReference>
<dbReference type="EMBL" id="JBHRXJ010000021">
    <property type="protein sequence ID" value="MFC3530247.1"/>
    <property type="molecule type" value="Genomic_DNA"/>
</dbReference>
<proteinExistence type="inferred from homology"/>
<dbReference type="InterPro" id="IPR036165">
    <property type="entry name" value="YefM-like_sf"/>
</dbReference>
<comment type="similarity">
    <text evidence="1 2">Belongs to the phD/YefM antitoxin family.</text>
</comment>
<dbReference type="InterPro" id="IPR006442">
    <property type="entry name" value="Antitoxin_Phd/YefM"/>
</dbReference>
<evidence type="ECO:0000256" key="1">
    <source>
        <dbReference type="ARBA" id="ARBA00009981"/>
    </source>
</evidence>
<dbReference type="SUPFAM" id="SSF143120">
    <property type="entry name" value="YefM-like"/>
    <property type="match status" value="1"/>
</dbReference>
<comment type="caution">
    <text evidence="3">The sequence shown here is derived from an EMBL/GenBank/DDBJ whole genome shotgun (WGS) entry which is preliminary data.</text>
</comment>